<evidence type="ECO:0000256" key="1">
    <source>
        <dbReference type="ARBA" id="ARBA00004115"/>
    </source>
</evidence>
<keyword evidence="4" id="KW-0813">Transport</keyword>
<keyword evidence="18" id="KW-1185">Reference proteome</keyword>
<evidence type="ECO:0000256" key="9">
    <source>
        <dbReference type="ARBA" id="ARBA00022837"/>
    </source>
</evidence>
<keyword evidence="12 15" id="KW-0472">Membrane</keyword>
<dbReference type="OrthoDB" id="20303at2759"/>
<evidence type="ECO:0000256" key="3">
    <source>
        <dbReference type="ARBA" id="ARBA00016584"/>
    </source>
</evidence>
<proteinExistence type="inferred from homology"/>
<feature type="signal peptide" evidence="16">
    <location>
        <begin position="1"/>
        <end position="23"/>
    </location>
</feature>
<evidence type="ECO:0000256" key="15">
    <source>
        <dbReference type="SAM" id="Phobius"/>
    </source>
</evidence>
<evidence type="ECO:0000313" key="18">
    <source>
        <dbReference type="Proteomes" id="UP000799640"/>
    </source>
</evidence>
<dbReference type="PANTHER" id="PTHR15929">
    <property type="entry name" value="STORE-OPERATED CALCIUM ENTRY-ASSOCIATED REGULATORY FACTOR"/>
    <property type="match status" value="1"/>
</dbReference>
<dbReference type="Proteomes" id="UP000799640">
    <property type="component" value="Unassembled WGS sequence"/>
</dbReference>
<evidence type="ECO:0000313" key="17">
    <source>
        <dbReference type="EMBL" id="KAF2404619.1"/>
    </source>
</evidence>
<keyword evidence="8" id="KW-0256">Endoplasmic reticulum</keyword>
<dbReference type="GO" id="GO:2001256">
    <property type="term" value="P:regulation of store-operated calcium entry"/>
    <property type="evidence" value="ECO:0007669"/>
    <property type="project" value="InterPro"/>
</dbReference>
<evidence type="ECO:0000256" key="7">
    <source>
        <dbReference type="ARBA" id="ARBA00022729"/>
    </source>
</evidence>
<dbReference type="AlphaFoldDB" id="A0A6G1I980"/>
<name>A0A6G1I980_9PEZI</name>
<reference evidence="17" key="1">
    <citation type="journal article" date="2020" name="Stud. Mycol.">
        <title>101 Dothideomycetes genomes: a test case for predicting lifestyles and emergence of pathogens.</title>
        <authorList>
            <person name="Haridas S."/>
            <person name="Albert R."/>
            <person name="Binder M."/>
            <person name="Bloem J."/>
            <person name="Labutti K."/>
            <person name="Salamov A."/>
            <person name="Andreopoulos B."/>
            <person name="Baker S."/>
            <person name="Barry K."/>
            <person name="Bills G."/>
            <person name="Bluhm B."/>
            <person name="Cannon C."/>
            <person name="Castanera R."/>
            <person name="Culley D."/>
            <person name="Daum C."/>
            <person name="Ezra D."/>
            <person name="Gonzalez J."/>
            <person name="Henrissat B."/>
            <person name="Kuo A."/>
            <person name="Liang C."/>
            <person name="Lipzen A."/>
            <person name="Lutzoni F."/>
            <person name="Magnuson J."/>
            <person name="Mondo S."/>
            <person name="Nolan M."/>
            <person name="Ohm R."/>
            <person name="Pangilinan J."/>
            <person name="Park H.-J."/>
            <person name="Ramirez L."/>
            <person name="Alfaro M."/>
            <person name="Sun H."/>
            <person name="Tritt A."/>
            <person name="Yoshinaga Y."/>
            <person name="Zwiers L.-H."/>
            <person name="Turgeon B."/>
            <person name="Goodwin S."/>
            <person name="Spatafora J."/>
            <person name="Crous P."/>
            <person name="Grigoriev I."/>
        </authorList>
    </citation>
    <scope>NUCLEOTIDE SEQUENCE</scope>
    <source>
        <strain evidence="17">CBS 262.69</strain>
    </source>
</reference>
<evidence type="ECO:0000256" key="2">
    <source>
        <dbReference type="ARBA" id="ARBA00006833"/>
    </source>
</evidence>
<dbReference type="GO" id="GO:0006816">
    <property type="term" value="P:calcium ion transport"/>
    <property type="evidence" value="ECO:0007669"/>
    <property type="project" value="UniProtKB-KW"/>
</dbReference>
<dbReference type="Pfam" id="PF06682">
    <property type="entry name" value="SARAF"/>
    <property type="match status" value="1"/>
</dbReference>
<feature type="chain" id="PRO_5026354241" description="Store-operated calcium entry-associated regulatory factor" evidence="16">
    <location>
        <begin position="24"/>
        <end position="309"/>
    </location>
</feature>
<feature type="compositionally biased region" description="Gly residues" evidence="14">
    <location>
        <begin position="189"/>
        <end position="204"/>
    </location>
</feature>
<dbReference type="GO" id="GO:0005789">
    <property type="term" value="C:endoplasmic reticulum membrane"/>
    <property type="evidence" value="ECO:0007669"/>
    <property type="project" value="UniProtKB-SubCell"/>
</dbReference>
<keyword evidence="7 16" id="KW-0732">Signal</keyword>
<evidence type="ECO:0000256" key="6">
    <source>
        <dbReference type="ARBA" id="ARBA00022692"/>
    </source>
</evidence>
<feature type="transmembrane region" description="Helical" evidence="15">
    <location>
        <begin position="156"/>
        <end position="174"/>
    </location>
</feature>
<comment type="subcellular location">
    <subcellularLocation>
        <location evidence="1">Endoplasmic reticulum membrane</location>
        <topology evidence="1">Single-pass type I membrane protein</topology>
    </subcellularLocation>
</comment>
<protein>
    <recommendedName>
        <fullName evidence="3">Store-operated calcium entry-associated regulatory factor</fullName>
    </recommendedName>
    <alternativeName>
        <fullName evidence="13">Transmembrane protein 66</fullName>
    </alternativeName>
</protein>
<accession>A0A6G1I980</accession>
<evidence type="ECO:0000256" key="8">
    <source>
        <dbReference type="ARBA" id="ARBA00022824"/>
    </source>
</evidence>
<keyword evidence="10 15" id="KW-1133">Transmembrane helix</keyword>
<feature type="region of interest" description="Disordered" evidence="14">
    <location>
        <begin position="246"/>
        <end position="309"/>
    </location>
</feature>
<evidence type="ECO:0000256" key="16">
    <source>
        <dbReference type="SAM" id="SignalP"/>
    </source>
</evidence>
<comment type="similarity">
    <text evidence="2">Belongs to the SARAF family.</text>
</comment>
<feature type="region of interest" description="Disordered" evidence="14">
    <location>
        <begin position="189"/>
        <end position="234"/>
    </location>
</feature>
<evidence type="ECO:0000256" key="14">
    <source>
        <dbReference type="SAM" id="MobiDB-lite"/>
    </source>
</evidence>
<keyword evidence="6 15" id="KW-0812">Transmembrane</keyword>
<sequence>MKLNVRSTGLAALLLLDASVAAARAPANRVLLSNVKTLTLRKDATTAHRRVPPIPQLTCIGGSARGLYEPDVIRCTNAGSDYSPDNVQWTCKASLPPEFKLGATDVICEGYDGPDDPYILKGSCGLEYRLVLTEAGEEKYGHRRDDGSESEMTSPWAGYIFWALFVGVLCWMIYRAVWGERAPGGGGLPGGGAGGWGGGWGGGDDPPPPYDPRPPQPPCKPSPGTGAEAWRPGFWSGAMGGAAAGYLAGQRRQGQDTRAGPAHGQAGGSNWFGGARRGNTGDAGRRESSSPSPSTARWESTGFGGTRRR</sequence>
<evidence type="ECO:0000256" key="11">
    <source>
        <dbReference type="ARBA" id="ARBA00023065"/>
    </source>
</evidence>
<dbReference type="EMBL" id="ML996688">
    <property type="protein sequence ID" value="KAF2404619.1"/>
    <property type="molecule type" value="Genomic_DNA"/>
</dbReference>
<dbReference type="InterPro" id="IPR009567">
    <property type="entry name" value="SARAF"/>
</dbReference>
<feature type="compositionally biased region" description="Polar residues" evidence="14">
    <location>
        <begin position="289"/>
        <end position="298"/>
    </location>
</feature>
<keyword evidence="11" id="KW-0406">Ion transport</keyword>
<keyword evidence="5" id="KW-0109">Calcium transport</keyword>
<feature type="compositionally biased region" description="Pro residues" evidence="14">
    <location>
        <begin position="205"/>
        <end position="221"/>
    </location>
</feature>
<evidence type="ECO:0000256" key="12">
    <source>
        <dbReference type="ARBA" id="ARBA00023136"/>
    </source>
</evidence>
<evidence type="ECO:0000256" key="4">
    <source>
        <dbReference type="ARBA" id="ARBA00022448"/>
    </source>
</evidence>
<evidence type="ECO:0000256" key="13">
    <source>
        <dbReference type="ARBA" id="ARBA00031116"/>
    </source>
</evidence>
<evidence type="ECO:0000256" key="5">
    <source>
        <dbReference type="ARBA" id="ARBA00022568"/>
    </source>
</evidence>
<keyword evidence="9" id="KW-0106">Calcium</keyword>
<organism evidence="17 18">
    <name type="scientific">Trichodelitschia bisporula</name>
    <dbReference type="NCBI Taxonomy" id="703511"/>
    <lineage>
        <taxon>Eukaryota</taxon>
        <taxon>Fungi</taxon>
        <taxon>Dikarya</taxon>
        <taxon>Ascomycota</taxon>
        <taxon>Pezizomycotina</taxon>
        <taxon>Dothideomycetes</taxon>
        <taxon>Dothideomycetes incertae sedis</taxon>
        <taxon>Phaeotrichales</taxon>
        <taxon>Phaeotrichaceae</taxon>
        <taxon>Trichodelitschia</taxon>
    </lineage>
</organism>
<dbReference type="PANTHER" id="PTHR15929:SF0">
    <property type="entry name" value="STORE-OPERATED CALCIUM ENTRY-ASSOCIATED REGULATORY FACTOR"/>
    <property type="match status" value="1"/>
</dbReference>
<evidence type="ECO:0000256" key="10">
    <source>
        <dbReference type="ARBA" id="ARBA00022989"/>
    </source>
</evidence>
<gene>
    <name evidence="17" type="ORF">EJ06DRAFT_535767</name>
</gene>